<dbReference type="EMBL" id="FNLC01000006">
    <property type="protein sequence ID" value="SDR42270.1"/>
    <property type="molecule type" value="Genomic_DNA"/>
</dbReference>
<reference evidence="2" key="1">
    <citation type="submission" date="2016-10" db="EMBL/GenBank/DDBJ databases">
        <authorList>
            <person name="Varghese N."/>
            <person name="Submissions S."/>
        </authorList>
    </citation>
    <scope>NUCLEOTIDE SEQUENCE [LARGE SCALE GENOMIC DNA]</scope>
    <source>
        <strain evidence="2">DSM 24767</strain>
    </source>
</reference>
<dbReference type="STRING" id="1095778.SAMN04489842_3878"/>
<gene>
    <name evidence="1" type="ORF">SAMN04489842_3878</name>
</gene>
<dbReference type="AlphaFoldDB" id="A0A1H1IXI6"/>
<dbReference type="Proteomes" id="UP000198848">
    <property type="component" value="Unassembled WGS sequence"/>
</dbReference>
<proteinExistence type="predicted"/>
<protein>
    <submittedName>
        <fullName evidence="1">Uncharacterized protein</fullName>
    </submittedName>
</protein>
<keyword evidence="2" id="KW-1185">Reference proteome</keyword>
<name>A0A1H1IXI6_NATTX</name>
<evidence type="ECO:0000313" key="1">
    <source>
        <dbReference type="EMBL" id="SDR42270.1"/>
    </source>
</evidence>
<organism evidence="1 2">
    <name type="scientific">Natronobacterium texcoconense</name>
    <dbReference type="NCBI Taxonomy" id="1095778"/>
    <lineage>
        <taxon>Archaea</taxon>
        <taxon>Methanobacteriati</taxon>
        <taxon>Methanobacteriota</taxon>
        <taxon>Stenosarchaea group</taxon>
        <taxon>Halobacteria</taxon>
        <taxon>Halobacteriales</taxon>
        <taxon>Natrialbaceae</taxon>
        <taxon>Natronobacterium</taxon>
    </lineage>
</organism>
<evidence type="ECO:0000313" key="2">
    <source>
        <dbReference type="Proteomes" id="UP000198848"/>
    </source>
</evidence>
<sequence>MGDETGPLEVDDEIVLFGREFLDTTDTAWNL</sequence>
<accession>A0A1H1IXI6</accession>